<gene>
    <name evidence="2" type="ORF">CSX02_04820</name>
</gene>
<keyword evidence="1" id="KW-0812">Transmembrane</keyword>
<sequence length="286" mass="34476">MKKKIKKIWILIILLSIYYVLSNFWALLPDLDLNKTLRLQDCVCLYEKYGANISGEEIDLFAQDIKELKKKLEPAFQRDEYMHLYGIESFDEWQAFCVWENEWVLVEEEDLSPELQEKKQEMEEDGVWEDAVKKVRVISDFKFRLSDQEQEYWDKLDHLLWYQDLIDNQGYAPTCSGYYETYFKKDTLWYWALFAFISGLLAYEYLFKEKSKKKYLMINSILIISSWLAYILAFTYLKVWMFWESRIEVLEDMDLPLGWTLLGTRSFPFLFMLIGFGLWKGRKGEN</sequence>
<feature type="transmembrane region" description="Helical" evidence="1">
    <location>
        <begin position="257"/>
        <end position="279"/>
    </location>
</feature>
<evidence type="ECO:0000256" key="1">
    <source>
        <dbReference type="SAM" id="Phobius"/>
    </source>
</evidence>
<reference evidence="2 3" key="2">
    <citation type="submission" date="2017-10" db="EMBL/GenBank/DDBJ databases">
        <authorList>
            <person name="Banno H."/>
            <person name="Chua N.-H."/>
        </authorList>
    </citation>
    <scope>NUCLEOTIDE SEQUENCE [LARGE SCALE GENOMIC DNA]</scope>
    <source>
        <strain evidence="2 3">JK623</strain>
    </source>
</reference>
<keyword evidence="1" id="KW-0472">Membrane</keyword>
<feature type="transmembrane region" description="Helical" evidence="1">
    <location>
        <begin position="188"/>
        <end position="206"/>
    </location>
</feature>
<name>A0A2G3E4C8_9FIRM</name>
<accession>A0A2G3E4C8</accession>
<organism evidence="2 3">
    <name type="scientific">Agathobacter ruminis</name>
    <dbReference type="NCBI Taxonomy" id="1712665"/>
    <lineage>
        <taxon>Bacteria</taxon>
        <taxon>Bacillati</taxon>
        <taxon>Bacillota</taxon>
        <taxon>Clostridia</taxon>
        <taxon>Lachnospirales</taxon>
        <taxon>Lachnospiraceae</taxon>
        <taxon>Agathobacter</taxon>
    </lineage>
</organism>
<reference evidence="2 3" key="1">
    <citation type="submission" date="2017-10" db="EMBL/GenBank/DDBJ databases">
        <title>Resolving the taxonomy of Roseburia spp., Eubacterium rectale and Agathobacter spp. through phylogenomic analysis.</title>
        <authorList>
            <person name="Sheridan P.O."/>
            <person name="Walker A.W."/>
            <person name="Duncan S.H."/>
            <person name="Scott K.P."/>
            <person name="Toole P.W.O."/>
            <person name="Luis P."/>
            <person name="Flint H.J."/>
        </authorList>
    </citation>
    <scope>NUCLEOTIDE SEQUENCE [LARGE SCALE GENOMIC DNA]</scope>
    <source>
        <strain evidence="2 3">JK623</strain>
    </source>
</reference>
<dbReference type="Proteomes" id="UP000224563">
    <property type="component" value="Unassembled WGS sequence"/>
</dbReference>
<feature type="transmembrane region" description="Helical" evidence="1">
    <location>
        <begin position="218"/>
        <end position="237"/>
    </location>
</feature>
<evidence type="ECO:0000313" key="3">
    <source>
        <dbReference type="Proteomes" id="UP000224563"/>
    </source>
</evidence>
<dbReference type="RefSeq" id="WP_099385829.1">
    <property type="nucleotide sequence ID" value="NZ_JANSWH010000070.1"/>
</dbReference>
<comment type="caution">
    <text evidence="2">The sequence shown here is derived from an EMBL/GenBank/DDBJ whole genome shotgun (WGS) entry which is preliminary data.</text>
</comment>
<keyword evidence="3" id="KW-1185">Reference proteome</keyword>
<keyword evidence="1" id="KW-1133">Transmembrane helix</keyword>
<protein>
    <submittedName>
        <fullName evidence="2">Uncharacterized protein</fullName>
    </submittedName>
</protein>
<proteinExistence type="predicted"/>
<dbReference type="EMBL" id="PDYG01000018">
    <property type="protein sequence ID" value="PHU38005.1"/>
    <property type="molecule type" value="Genomic_DNA"/>
</dbReference>
<feature type="transmembrane region" description="Helical" evidence="1">
    <location>
        <begin position="7"/>
        <end position="28"/>
    </location>
</feature>
<dbReference type="AlphaFoldDB" id="A0A2G3E4C8"/>
<evidence type="ECO:0000313" key="2">
    <source>
        <dbReference type="EMBL" id="PHU38005.1"/>
    </source>
</evidence>